<dbReference type="AlphaFoldDB" id="A0A518KCM6"/>
<dbReference type="EMBL" id="CP036349">
    <property type="protein sequence ID" value="QDV75552.1"/>
    <property type="molecule type" value="Genomic_DNA"/>
</dbReference>
<dbReference type="KEGG" id="bmei:Spa11_37700"/>
<feature type="compositionally biased region" description="Polar residues" evidence="1">
    <location>
        <begin position="571"/>
        <end position="580"/>
    </location>
</feature>
<evidence type="ECO:0000313" key="3">
    <source>
        <dbReference type="EMBL" id="QDV75552.1"/>
    </source>
</evidence>
<proteinExistence type="predicted"/>
<feature type="transmembrane region" description="Helical" evidence="2">
    <location>
        <begin position="43"/>
        <end position="64"/>
    </location>
</feature>
<feature type="compositionally biased region" description="Low complexity" evidence="1">
    <location>
        <begin position="717"/>
        <end position="731"/>
    </location>
</feature>
<keyword evidence="2" id="KW-1133">Transmembrane helix</keyword>
<name>A0A518KCM6_9BACT</name>
<feature type="compositionally biased region" description="Low complexity" evidence="1">
    <location>
        <begin position="550"/>
        <end position="564"/>
    </location>
</feature>
<dbReference type="RefSeq" id="WP_145114964.1">
    <property type="nucleotide sequence ID" value="NZ_CP036349.1"/>
</dbReference>
<feature type="compositionally biased region" description="Low complexity" evidence="1">
    <location>
        <begin position="1034"/>
        <end position="1045"/>
    </location>
</feature>
<feature type="compositionally biased region" description="Basic and acidic residues" evidence="1">
    <location>
        <begin position="928"/>
        <end position="939"/>
    </location>
</feature>
<evidence type="ECO:0000256" key="2">
    <source>
        <dbReference type="SAM" id="Phobius"/>
    </source>
</evidence>
<feature type="compositionally biased region" description="Low complexity" evidence="1">
    <location>
        <begin position="1085"/>
        <end position="1102"/>
    </location>
</feature>
<reference evidence="3 4" key="1">
    <citation type="submission" date="2019-02" db="EMBL/GenBank/DDBJ databases">
        <title>Deep-cultivation of Planctomycetes and their phenomic and genomic characterization uncovers novel biology.</title>
        <authorList>
            <person name="Wiegand S."/>
            <person name="Jogler M."/>
            <person name="Boedeker C."/>
            <person name="Pinto D."/>
            <person name="Vollmers J."/>
            <person name="Rivas-Marin E."/>
            <person name="Kohn T."/>
            <person name="Peeters S.H."/>
            <person name="Heuer A."/>
            <person name="Rast P."/>
            <person name="Oberbeckmann S."/>
            <person name="Bunk B."/>
            <person name="Jeske O."/>
            <person name="Meyerdierks A."/>
            <person name="Storesund J.E."/>
            <person name="Kallscheuer N."/>
            <person name="Luecker S."/>
            <person name="Lage O.M."/>
            <person name="Pohl T."/>
            <person name="Merkel B.J."/>
            <person name="Hornburger P."/>
            <person name="Mueller R.-W."/>
            <person name="Bruemmer F."/>
            <person name="Labrenz M."/>
            <person name="Spormann A.M."/>
            <person name="Op den Camp H."/>
            <person name="Overmann J."/>
            <person name="Amann R."/>
            <person name="Jetten M.S.M."/>
            <person name="Mascher T."/>
            <person name="Medema M.H."/>
            <person name="Devos D.P."/>
            <person name="Kaster A.-K."/>
            <person name="Ovreas L."/>
            <person name="Rohde M."/>
            <person name="Galperin M.Y."/>
            <person name="Jogler C."/>
        </authorList>
    </citation>
    <scope>NUCLEOTIDE SEQUENCE [LARGE SCALE GENOMIC DNA]</scope>
    <source>
        <strain evidence="3 4">Spa11</strain>
    </source>
</reference>
<gene>
    <name evidence="3" type="ORF">Spa11_37700</name>
</gene>
<feature type="compositionally biased region" description="Low complexity" evidence="1">
    <location>
        <begin position="581"/>
        <end position="611"/>
    </location>
</feature>
<accession>A0A518KCM6</accession>
<organism evidence="3 4">
    <name type="scientific">Botrimarina mediterranea</name>
    <dbReference type="NCBI Taxonomy" id="2528022"/>
    <lineage>
        <taxon>Bacteria</taxon>
        <taxon>Pseudomonadati</taxon>
        <taxon>Planctomycetota</taxon>
        <taxon>Planctomycetia</taxon>
        <taxon>Pirellulales</taxon>
        <taxon>Lacipirellulaceae</taxon>
        <taxon>Botrimarina</taxon>
    </lineage>
</organism>
<evidence type="ECO:0000256" key="1">
    <source>
        <dbReference type="SAM" id="MobiDB-lite"/>
    </source>
</evidence>
<sequence>MANAATPPTSPASLKGTANPSGYDQFVDSRIAKTRTAVKSADVATGIVALIAWALVVLLVAAVADHWIVAGGLDRWERYALWGVGLAGAGLYVATRLGPNLWRSVNPLYAARELERETPELKNSLLNLLQLRGATDAPAIKQALERQAAERLARAGDAPIDHTPLVRAAKWLLALVAMVGVYVVASPKDFFASAGRVLAPWSQIAAPSRVRITAVEPGAVTLAQGERLEVSAKVSGLDADELVELVYTSDDRQAVGRRMPMTASSGGMQFSASLPGGSGATSALGLQGGLTYRIEAGDAHSANYQVEVLTAPTIAPVMVRYEYPPYTGYQPREVEGVGDLRAIEGTRVTMSVEANLPIESAQIDLGADGRPDVRMTAEGKTAKGTLALRHEGDGATSTNNYVLRFTSTDGQANNNPPQYQVEVLRDLAPEASIREPEAESIDVALNQRVRIAIEARDPDYALKRVRLVGEAAGKQVFERDLLRGDGKGGFKAETEIVPQAIGLRPGDVMDYWVEATDNRTPQPNVSQSRRHQLHVIATENPQQGDRRNEQQQPGAGGDPQQDQPPGDPNAEGQNGAQQQDGGPRQPNQAQPNQDQQGEQQQPGEAGENGQQDGQAKSQAGEEENQQGENGQPPPGGLTGPGNESGANSSEQSGDGNEGSSTSQPNEGEDTPAGGSQAGEAGDNQQRPSGNQSGDQSGQNGDQQPAGQQPSGDPAQPPSASESSQGEGAAEQPVARDGSDDGSAFDKMLDWLKNQQGGQQDGEPAPSDQKNQGGNEDGQAAQDAQPSNAEQAQDDGQAQDGQPRGEQSQPDPSEGQLGQAGDEQGQASDQKGTSGDQRDASNSEDEGGQQDANPSSDDQDTLGESNGRQGERGNEGSGGAEGEQQPRDSAGGEQPDRNNGPGAGEQDRRGEQSSSKSSESGGDNPPGESTDRDAGPREGADGAGQSQAADRGAGQSADKGAGDTSGREGGEQASDSPTGGESGDERGEGSQSRESQNGDGEQSGAGDQQQGGKQPGDEQSGEPSGQSPEGREGESGQQPGGESSESGDAEQNSDQQNSLDDKRGEGARDSSNPAGRGGPMELGDRGATSDAAGEGAESGGDAANLDYAREQTELVLQRLEDQLRKKEVDRKLLDKLGWTEEDLREFVDRWQSRKQKAAERGADGEAELDRALRSLGLSPQGPTAKSKVTEDSFRDLRENARGKTPARLRDSVEWYLRSINAADDAPASDE</sequence>
<protein>
    <recommendedName>
        <fullName evidence="5">Immunoglobulin G-binding protein A</fullName>
    </recommendedName>
</protein>
<keyword evidence="2" id="KW-0812">Transmembrane</keyword>
<feature type="compositionally biased region" description="Low complexity" evidence="1">
    <location>
        <begin position="688"/>
        <end position="703"/>
    </location>
</feature>
<keyword evidence="2" id="KW-0472">Membrane</keyword>
<feature type="compositionally biased region" description="Polar residues" evidence="1">
    <location>
        <begin position="849"/>
        <end position="867"/>
    </location>
</feature>
<evidence type="ECO:0008006" key="5">
    <source>
        <dbReference type="Google" id="ProtNLM"/>
    </source>
</evidence>
<feature type="compositionally biased region" description="Polar residues" evidence="1">
    <location>
        <begin position="644"/>
        <end position="665"/>
    </location>
</feature>
<feature type="compositionally biased region" description="Low complexity" evidence="1">
    <location>
        <begin position="942"/>
        <end position="957"/>
    </location>
</feature>
<feature type="transmembrane region" description="Helical" evidence="2">
    <location>
        <begin position="168"/>
        <end position="185"/>
    </location>
</feature>
<feature type="compositionally biased region" description="Polar residues" evidence="1">
    <location>
        <begin position="824"/>
        <end position="834"/>
    </location>
</feature>
<dbReference type="Proteomes" id="UP000316426">
    <property type="component" value="Chromosome"/>
</dbReference>
<feature type="compositionally biased region" description="Polar residues" evidence="1">
    <location>
        <begin position="1048"/>
        <end position="1057"/>
    </location>
</feature>
<feature type="region of interest" description="Disordered" evidence="1">
    <location>
        <begin position="536"/>
        <end position="1105"/>
    </location>
</feature>
<feature type="compositionally biased region" description="Basic and acidic residues" evidence="1">
    <location>
        <begin position="1058"/>
        <end position="1067"/>
    </location>
</feature>
<evidence type="ECO:0000313" key="4">
    <source>
        <dbReference type="Proteomes" id="UP000316426"/>
    </source>
</evidence>
<feature type="transmembrane region" description="Helical" evidence="2">
    <location>
        <begin position="76"/>
        <end position="94"/>
    </location>
</feature>
<feature type="compositionally biased region" description="Low complexity" evidence="1">
    <location>
        <begin position="988"/>
        <end position="1027"/>
    </location>
</feature>
<keyword evidence="4" id="KW-1185">Reference proteome</keyword>